<dbReference type="GO" id="GO:0007144">
    <property type="term" value="P:female meiosis I"/>
    <property type="evidence" value="ECO:0007669"/>
    <property type="project" value="TreeGrafter"/>
</dbReference>
<accession>A0A5S6QQX6</accession>
<dbReference type="WBParaSite" id="TMUE_2000009569.5">
    <property type="protein sequence ID" value="TMUE_2000009569.5"/>
    <property type="gene ID" value="WBGene00287015"/>
</dbReference>
<dbReference type="AlphaFoldDB" id="A0A5S6QQX6"/>
<proteinExistence type="predicted"/>
<dbReference type="GO" id="GO:0048255">
    <property type="term" value="P:mRNA stabilization"/>
    <property type="evidence" value="ECO:0007669"/>
    <property type="project" value="TreeGrafter"/>
</dbReference>
<reference evidence="3" key="3">
    <citation type="submission" date="2019-12" db="UniProtKB">
        <authorList>
            <consortium name="WormBaseParasite"/>
        </authorList>
    </citation>
    <scope>IDENTIFICATION</scope>
</reference>
<dbReference type="WBParaSite" id="TMUE_2000009569.4">
    <property type="protein sequence ID" value="TMUE_2000009569.4"/>
    <property type="gene ID" value="WBGene00287015"/>
</dbReference>
<feature type="region of interest" description="Disordered" evidence="1">
    <location>
        <begin position="633"/>
        <end position="667"/>
    </location>
</feature>
<dbReference type="GO" id="GO:0007141">
    <property type="term" value="P:male meiosis I"/>
    <property type="evidence" value="ECO:0007669"/>
    <property type="project" value="TreeGrafter"/>
</dbReference>
<organism evidence="2 3">
    <name type="scientific">Trichuris muris</name>
    <name type="common">Mouse whipworm</name>
    <dbReference type="NCBI Taxonomy" id="70415"/>
    <lineage>
        <taxon>Eukaryota</taxon>
        <taxon>Metazoa</taxon>
        <taxon>Ecdysozoa</taxon>
        <taxon>Nematoda</taxon>
        <taxon>Enoplea</taxon>
        <taxon>Dorylaimia</taxon>
        <taxon>Trichinellida</taxon>
        <taxon>Trichuridae</taxon>
        <taxon>Trichuris</taxon>
    </lineage>
</organism>
<dbReference type="GO" id="GO:0005737">
    <property type="term" value="C:cytoplasm"/>
    <property type="evidence" value="ECO:0007669"/>
    <property type="project" value="TreeGrafter"/>
</dbReference>
<dbReference type="WBParaSite" id="TMUE_2000009569.6">
    <property type="protein sequence ID" value="TMUE_2000009569.6"/>
    <property type="gene ID" value="WBGene00287015"/>
</dbReference>
<reference evidence="2" key="2">
    <citation type="submission" date="2014-03" db="EMBL/GenBank/DDBJ databases">
        <title>The whipworm genome and dual-species transcriptomics of an intimate host-pathogen interaction.</title>
        <authorList>
            <person name="Foth B.J."/>
            <person name="Tsai I.J."/>
            <person name="Reid A.J."/>
            <person name="Bancroft A.J."/>
            <person name="Nichol S."/>
            <person name="Tracey A."/>
            <person name="Holroyd N."/>
            <person name="Cotton J.A."/>
            <person name="Stanley E.J."/>
            <person name="Zarowiecki M."/>
            <person name="Liu J.Z."/>
            <person name="Huckvale T."/>
            <person name="Cooper P.J."/>
            <person name="Grencis R.K."/>
            <person name="Berriman M."/>
        </authorList>
    </citation>
    <scope>NUCLEOTIDE SEQUENCE [LARGE SCALE GENOMIC DNA]</scope>
    <source>
        <strain evidence="2">Edinburgh</strain>
    </source>
</reference>
<dbReference type="Pfam" id="PF15189">
    <property type="entry name" value="MEIOC"/>
    <property type="match status" value="1"/>
</dbReference>
<name>A0A5S6QQX6_TRIMR</name>
<sequence>MAVGDCEIVGSNTPSVPFPRGAELFQSASMEGDSAPRQNPTTIGPFVWPDDDYICGGLEERNPACKDMTLPAPVGVDDDLARRVGSILLTILEDDSSSDSSQHSSCMSDDFRKSTPSNCTESFSPVYGSCLPSDVTSASPVDQPLPSGVIGKDSPRSTSTMPETFLVDSPSSFPPVVEQLVRLQMTQTVSPSNNGDTWSSSKSSTDCLLSDCFPRRSQVAGDGEFKPEFGLDRANLKPCVRTSPVNECQQPRHQSPHFATPFEGSTQGWSSRNCWNLSAHLSTKSGDPAIVRNWPNRPSHAWLPLEKERRDSFYPQTSFDSGICEDISWSASGHQRPFTGVHSRTGCGYTGVEVPFQQFVSHNADCGMRPLLCPPSAAMLNVRPDDWSWQECYRAHVLSSSSAMANNVWPGVPLCCEFPPPFPQPWFHMANCSRGLSPSAKLIRRNNSAALELHFNLEECLDEYRLLEKERKKTEADLARNNLGKKINSSNNLPIPRLPPAPTKIDRMVVDFFREHARVITLLQKMEWLRSEPLNSVIVEAIRSWFNTIRAVHVYRAHERAYLFYTRGRIRYNEDREMLQMANLLKMLTRCVRRARAAMACALTLTVNRELNPEQQDAVDNFLSNKDVVHMGSTEVKPRSTNKGKADVQLKVPAGSAAKEGPESASL</sequence>
<dbReference type="InterPro" id="IPR027963">
    <property type="entry name" value="MEIOC"/>
</dbReference>
<dbReference type="WBParaSite" id="TMUE_2000009569.1">
    <property type="protein sequence ID" value="TMUE_2000009569.1"/>
    <property type="gene ID" value="WBGene00287015"/>
</dbReference>
<dbReference type="WBParaSite" id="TMUE_2000009569.3">
    <property type="protein sequence ID" value="TMUE_2000009569.3"/>
    <property type="gene ID" value="WBGene00287015"/>
</dbReference>
<evidence type="ECO:0000256" key="1">
    <source>
        <dbReference type="SAM" id="MobiDB-lite"/>
    </source>
</evidence>
<evidence type="ECO:0000313" key="4">
    <source>
        <dbReference type="WBParaSite" id="TMUE_2000009569.2"/>
    </source>
</evidence>
<dbReference type="STRING" id="70415.A0A5S6QQX6"/>
<dbReference type="PANTHER" id="PTHR33861">
    <property type="entry name" value="PROTEIN CBG18333"/>
    <property type="match status" value="1"/>
</dbReference>
<evidence type="ECO:0000313" key="3">
    <source>
        <dbReference type="WBParaSite" id="TMUE_2000009569.1"/>
    </source>
</evidence>
<feature type="region of interest" description="Disordered" evidence="1">
    <location>
        <begin position="94"/>
        <end position="114"/>
    </location>
</feature>
<dbReference type="WBParaSite" id="TMUE_2000009569.7">
    <property type="protein sequence ID" value="TMUE_2000009569.7"/>
    <property type="gene ID" value="WBGene00287015"/>
</dbReference>
<dbReference type="GO" id="GO:0005634">
    <property type="term" value="C:nucleus"/>
    <property type="evidence" value="ECO:0007669"/>
    <property type="project" value="TreeGrafter"/>
</dbReference>
<feature type="compositionally biased region" description="Low complexity" evidence="1">
    <location>
        <begin position="98"/>
        <end position="108"/>
    </location>
</feature>
<evidence type="ECO:0000313" key="2">
    <source>
        <dbReference type="Proteomes" id="UP000046395"/>
    </source>
</evidence>
<feature type="region of interest" description="Disordered" evidence="1">
    <location>
        <begin position="137"/>
        <end position="160"/>
    </location>
</feature>
<keyword evidence="2" id="KW-1185">Reference proteome</keyword>
<dbReference type="PANTHER" id="PTHR33861:SF5">
    <property type="entry name" value="GAMMA-TUBULIN COMPLEX COMPONENT"/>
    <property type="match status" value="1"/>
</dbReference>
<protein>
    <submittedName>
        <fullName evidence="3 4">Uncharacterized protein</fullName>
    </submittedName>
</protein>
<reference evidence="2" key="1">
    <citation type="submission" date="2013-11" db="EMBL/GenBank/DDBJ databases">
        <authorList>
            <person name="Aslett M."/>
        </authorList>
    </citation>
    <scope>NUCLEOTIDE SEQUENCE [LARGE SCALE GENOMIC DNA]</scope>
    <source>
        <strain evidence="2">Edinburgh</strain>
    </source>
</reference>
<dbReference type="WBParaSite" id="TMUE_2000009569.2">
    <property type="protein sequence ID" value="TMUE_2000009569.2"/>
    <property type="gene ID" value="WBGene00287015"/>
</dbReference>
<dbReference type="Proteomes" id="UP000046395">
    <property type="component" value="Unassembled WGS sequence"/>
</dbReference>